<evidence type="ECO:0000313" key="3">
    <source>
        <dbReference type="Proteomes" id="UP000826802"/>
    </source>
</evidence>
<evidence type="ECO:0000313" key="2">
    <source>
        <dbReference type="EMBL" id="QYA42032.1"/>
    </source>
</evidence>
<sequence>MNIEEKSKISKEELEVYLAYLRLMGFIAYLDAYKEDDVDSSESDTEERTDREEDYDTESEEEPEESSEEIYDSETSVEEDTVE</sequence>
<dbReference type="Proteomes" id="UP000826802">
    <property type="component" value="Chromosome"/>
</dbReference>
<organism evidence="2 3">
    <name type="scientific">Macrococcoides bohemicum</name>
    <dbReference type="NCBI Taxonomy" id="1903056"/>
    <lineage>
        <taxon>Bacteria</taxon>
        <taxon>Bacillati</taxon>
        <taxon>Bacillota</taxon>
        <taxon>Bacilli</taxon>
        <taxon>Bacillales</taxon>
        <taxon>Staphylococcaceae</taxon>
        <taxon>Macrococcoides</taxon>
    </lineage>
</organism>
<accession>A0AAE7Q669</accession>
<feature type="compositionally biased region" description="Acidic residues" evidence="1">
    <location>
        <begin position="34"/>
        <end position="45"/>
    </location>
</feature>
<gene>
    <name evidence="2" type="ORF">KYI11_10590</name>
</gene>
<proteinExistence type="predicted"/>
<keyword evidence="3" id="KW-1185">Reference proteome</keyword>
<dbReference type="EMBL" id="CP079981">
    <property type="protein sequence ID" value="QYA42032.1"/>
    <property type="molecule type" value="Genomic_DNA"/>
</dbReference>
<dbReference type="GeneID" id="99098402"/>
<feature type="region of interest" description="Disordered" evidence="1">
    <location>
        <begin position="33"/>
        <end position="83"/>
    </location>
</feature>
<evidence type="ECO:0000256" key="1">
    <source>
        <dbReference type="SAM" id="MobiDB-lite"/>
    </source>
</evidence>
<dbReference type="RefSeq" id="WP_203545769.1">
    <property type="nucleotide sequence ID" value="NZ_CP054482.1"/>
</dbReference>
<dbReference type="AlphaFoldDB" id="A0AAE7Q669"/>
<name>A0AAE7Q669_9STAP</name>
<reference evidence="2 3" key="1">
    <citation type="submission" date="2021-07" db="EMBL/GenBank/DDBJ databases">
        <title>Prevalence and characterization of methicillin-resistant Macrococcus spp. in food producing animals and meat in Switzerland in 2019.</title>
        <authorList>
            <person name="Keller J.E."/>
            <person name="Schwendener S."/>
            <person name="Neuenschwander J."/>
            <person name="Overesch G."/>
            <person name="Perreten V."/>
        </authorList>
    </citation>
    <scope>NUCLEOTIDE SEQUENCE [LARGE SCALE GENOMIC DNA]</scope>
    <source>
        <strain evidence="2 3">19Msa0936</strain>
    </source>
</reference>
<feature type="compositionally biased region" description="Acidic residues" evidence="1">
    <location>
        <begin position="52"/>
        <end position="83"/>
    </location>
</feature>
<protein>
    <submittedName>
        <fullName evidence="2">Uncharacterized protein</fullName>
    </submittedName>
</protein>